<dbReference type="GO" id="GO:0005524">
    <property type="term" value="F:ATP binding"/>
    <property type="evidence" value="ECO:0007669"/>
    <property type="project" value="InterPro"/>
</dbReference>
<dbReference type="Gene3D" id="3.40.50.300">
    <property type="entry name" value="P-loop containing nucleotide triphosphate hydrolases"/>
    <property type="match status" value="1"/>
</dbReference>
<reference evidence="2 3" key="1">
    <citation type="submission" date="2013-01" db="EMBL/GenBank/DDBJ databases">
        <authorList>
            <person name="Harkins D.M."/>
            <person name="Durkin A.S."/>
            <person name="Brinkac L.M."/>
            <person name="Haft D.H."/>
            <person name="Selengut J.D."/>
            <person name="Sanka R."/>
            <person name="DePew J."/>
            <person name="Purushe J."/>
            <person name="Hospenthal D.R."/>
            <person name="Murray C.K."/>
            <person name="Pimentel G."/>
            <person name="Wasfy M."/>
            <person name="Parker T."/>
            <person name="Miller R.S."/>
            <person name="Vinetz J.M."/>
            <person name="Sutton G.G."/>
            <person name="Nierman W.C."/>
            <person name="Fouts D.E."/>
        </authorList>
    </citation>
    <scope>NUCLEOTIDE SEQUENCE [LARGE SCALE GENOMIC DNA]</scope>
    <source>
        <strain evidence="2 3">2006001854</strain>
    </source>
</reference>
<feature type="domain" description="SF4 helicase" evidence="1">
    <location>
        <begin position="26"/>
        <end position="246"/>
    </location>
</feature>
<proteinExistence type="predicted"/>
<name>M6GR77_LEPIR</name>
<dbReference type="EMBL" id="AFLW02000134">
    <property type="protein sequence ID" value="EMM81421.1"/>
    <property type="molecule type" value="Genomic_DNA"/>
</dbReference>
<gene>
    <name evidence="2" type="ORF">LEP1GSC037_0449</name>
</gene>
<comment type="caution">
    <text evidence="2">The sequence shown here is derived from an EMBL/GenBank/DDBJ whole genome shotgun (WGS) entry which is preliminary data.</text>
</comment>
<protein>
    <submittedName>
        <fullName evidence="2">DnaB-like helicase C-terminal domain protein</fullName>
    </submittedName>
</protein>
<evidence type="ECO:0000313" key="3">
    <source>
        <dbReference type="Proteomes" id="UP000012128"/>
    </source>
</evidence>
<dbReference type="Proteomes" id="UP000012128">
    <property type="component" value="Unassembled WGS sequence"/>
</dbReference>
<keyword evidence="2" id="KW-0347">Helicase</keyword>
<accession>M6GR77</accession>
<dbReference type="AlphaFoldDB" id="M6GR77"/>
<evidence type="ECO:0000259" key="1">
    <source>
        <dbReference type="PROSITE" id="PS51199"/>
    </source>
</evidence>
<evidence type="ECO:0000313" key="2">
    <source>
        <dbReference type="EMBL" id="EMM81421.1"/>
    </source>
</evidence>
<dbReference type="GO" id="GO:0003678">
    <property type="term" value="F:DNA helicase activity"/>
    <property type="evidence" value="ECO:0007669"/>
    <property type="project" value="InterPro"/>
</dbReference>
<keyword evidence="2" id="KW-0378">Hydrolase</keyword>
<dbReference type="SUPFAM" id="SSF52540">
    <property type="entry name" value="P-loop containing nucleoside triphosphate hydrolases"/>
    <property type="match status" value="1"/>
</dbReference>
<dbReference type="GO" id="GO:0006260">
    <property type="term" value="P:DNA replication"/>
    <property type="evidence" value="ECO:0007669"/>
    <property type="project" value="InterPro"/>
</dbReference>
<keyword evidence="2" id="KW-0067">ATP-binding</keyword>
<organism evidence="2 3">
    <name type="scientific">Leptospira interrogans str. 2006001854</name>
    <dbReference type="NCBI Taxonomy" id="1001590"/>
    <lineage>
        <taxon>Bacteria</taxon>
        <taxon>Pseudomonadati</taxon>
        <taxon>Spirochaetota</taxon>
        <taxon>Spirochaetia</taxon>
        <taxon>Leptospirales</taxon>
        <taxon>Leptospiraceae</taxon>
        <taxon>Leptospira</taxon>
    </lineage>
</organism>
<dbReference type="InterPro" id="IPR027417">
    <property type="entry name" value="P-loop_NTPase"/>
</dbReference>
<sequence>MSDLEKVDQMSLSTTVESYVNILEKRFNGVERRTIGFDSIDQFITIPGREGDITILAGDSGSGKSLMALAMEIELLRKNVCVAKLSLEMSSERNSDRLFSMLLGKDSKEFIDIENQRGKFKNLKDSVIQYDSLLKRYYFNDDSNLSLYSLPTEIEKIKAKFISDGVLPKDGYFVLFIDLLSLLDGWGQSQIEIQASMDSLHRIIKKSSIHLIGIVQTNENEQRSVKNKSVGEKLYHIGLHNIKASSVYKERARDVLLLNRPKLVKARNNGISIQSIIEEDIMRVQVAKSNDGKDGYADFIFSTSNGLSIVPKINQRPSFNSMAS</sequence>
<dbReference type="PROSITE" id="PS51199">
    <property type="entry name" value="SF4_HELICASE"/>
    <property type="match status" value="1"/>
</dbReference>
<keyword evidence="2" id="KW-0547">Nucleotide-binding</keyword>
<dbReference type="Pfam" id="PF03796">
    <property type="entry name" value="DnaB_C"/>
    <property type="match status" value="1"/>
</dbReference>
<dbReference type="InterPro" id="IPR007694">
    <property type="entry name" value="DNA_helicase_DnaB-like_C"/>
</dbReference>